<dbReference type="KEGG" id="ani:ANIA_07988"/>
<keyword evidence="2" id="KW-1185">Reference proteome</keyword>
<evidence type="ECO:0008006" key="3">
    <source>
        <dbReference type="Google" id="ProtNLM"/>
    </source>
</evidence>
<dbReference type="OrthoDB" id="40334at2759"/>
<protein>
    <recommendedName>
        <fullName evidence="3">Thioredoxin domain-containing protein</fullName>
    </recommendedName>
</protein>
<dbReference type="HOGENOM" id="CLU_035338_1_0_1"/>
<sequence length="226" mass="25273">MPGTITRSPEILSGASDLRDAYNLELQSASGNPVRFGDLILEKGEITTVIIFIRHFFCIYDQDYVRTVSHHLTDSVLQTISKTGGPIQLMIIGCGDPSLIVPYVSETTGDIAQFPVYTDPDGKLYEKLHMKRTLTNIMHPPVYAQVGFWKALGMTLRQVWGRGWKGLRGGRWDQNGGEWVIRNGKCVFEHRMENVSDHLTAEKLLEILERTGAGDGKGENIKELAI</sequence>
<dbReference type="InParanoid" id="Q5AUP2"/>
<dbReference type="OMA" id="CVYVHRM"/>
<accession>Q5AUP2</accession>
<dbReference type="GeneID" id="2869289"/>
<dbReference type="EMBL" id="BN001302">
    <property type="protein sequence ID" value="CBF73658.1"/>
    <property type="molecule type" value="Genomic_DNA"/>
</dbReference>
<dbReference type="CDD" id="cd02970">
    <property type="entry name" value="PRX_like2"/>
    <property type="match status" value="1"/>
</dbReference>
<gene>
    <name evidence="1" type="ORF">ANIA_07988</name>
</gene>
<dbReference type="PANTHER" id="PTHR28630">
    <property type="match status" value="1"/>
</dbReference>
<dbReference type="PANTHER" id="PTHR28630:SF3">
    <property type="entry name" value="PEROXIREDOXIN-LIKE 2C"/>
    <property type="match status" value="1"/>
</dbReference>
<evidence type="ECO:0000313" key="2">
    <source>
        <dbReference type="Proteomes" id="UP000000560"/>
    </source>
</evidence>
<dbReference type="Pfam" id="PF13911">
    <property type="entry name" value="AhpC-TSA_2"/>
    <property type="match status" value="1"/>
</dbReference>
<name>Q5AUP2_EMENI</name>
<accession>C8V5K9</accession>
<reference evidence="2" key="1">
    <citation type="journal article" date="2005" name="Nature">
        <title>Sequencing of Aspergillus nidulans and comparative analysis with A. fumigatus and A. oryzae.</title>
        <authorList>
            <person name="Galagan J.E."/>
            <person name="Calvo S.E."/>
            <person name="Cuomo C."/>
            <person name="Ma L.J."/>
            <person name="Wortman J.R."/>
            <person name="Batzoglou S."/>
            <person name="Lee S.I."/>
            <person name="Basturkmen M."/>
            <person name="Spevak C.C."/>
            <person name="Clutterbuck J."/>
            <person name="Kapitonov V."/>
            <person name="Jurka J."/>
            <person name="Scazzocchio C."/>
            <person name="Farman M."/>
            <person name="Butler J."/>
            <person name="Purcell S."/>
            <person name="Harris S."/>
            <person name="Braus G.H."/>
            <person name="Draht O."/>
            <person name="Busch S."/>
            <person name="D'Enfert C."/>
            <person name="Bouchier C."/>
            <person name="Goldman G.H."/>
            <person name="Bell-Pedersen D."/>
            <person name="Griffiths-Jones S."/>
            <person name="Doonan J.H."/>
            <person name="Yu J."/>
            <person name="Vienken K."/>
            <person name="Pain A."/>
            <person name="Freitag M."/>
            <person name="Selker E.U."/>
            <person name="Archer D.B."/>
            <person name="Penalva M.A."/>
            <person name="Oakley B.R."/>
            <person name="Momany M."/>
            <person name="Tanaka T."/>
            <person name="Kumagai T."/>
            <person name="Asai K."/>
            <person name="Machida M."/>
            <person name="Nierman W.C."/>
            <person name="Denning D.W."/>
            <person name="Caddick M."/>
            <person name="Hynes M."/>
            <person name="Paoletti M."/>
            <person name="Fischer R."/>
            <person name="Miller B."/>
            <person name="Dyer P."/>
            <person name="Sachs M.S."/>
            <person name="Osmani S.A."/>
            <person name="Birren B.W."/>
        </authorList>
    </citation>
    <scope>NUCLEOTIDE SEQUENCE [LARGE SCALE GENOMIC DNA]</scope>
    <source>
        <strain evidence="2">FGSC A4 / ATCC 38163 / CBS 112.46 / NRRL 194 / M139</strain>
    </source>
</reference>
<organism evidence="1 2">
    <name type="scientific">Emericella nidulans (strain FGSC A4 / ATCC 38163 / CBS 112.46 / NRRL 194 / M139)</name>
    <name type="common">Aspergillus nidulans</name>
    <dbReference type="NCBI Taxonomy" id="227321"/>
    <lineage>
        <taxon>Eukaryota</taxon>
        <taxon>Fungi</taxon>
        <taxon>Dikarya</taxon>
        <taxon>Ascomycota</taxon>
        <taxon>Pezizomycotina</taxon>
        <taxon>Eurotiomycetes</taxon>
        <taxon>Eurotiomycetidae</taxon>
        <taxon>Eurotiales</taxon>
        <taxon>Aspergillaceae</taxon>
        <taxon>Aspergillus</taxon>
        <taxon>Aspergillus subgen. Nidulantes</taxon>
    </lineage>
</organism>
<dbReference type="AlphaFoldDB" id="Q5AUP2"/>
<dbReference type="eggNOG" id="KOG4498">
    <property type="taxonomic scope" value="Eukaryota"/>
</dbReference>
<dbReference type="RefSeq" id="XP_681257.1">
    <property type="nucleotide sequence ID" value="XM_676165.1"/>
</dbReference>
<reference evidence="2" key="2">
    <citation type="journal article" date="2009" name="Fungal Genet. Biol.">
        <title>The 2008 update of the Aspergillus nidulans genome annotation: a community effort.</title>
        <authorList>
            <person name="Wortman J.R."/>
            <person name="Gilsenan J.M."/>
            <person name="Joardar V."/>
            <person name="Deegan J."/>
            <person name="Clutterbuck J."/>
            <person name="Andersen M.R."/>
            <person name="Archer D."/>
            <person name="Bencina M."/>
            <person name="Braus G."/>
            <person name="Coutinho P."/>
            <person name="von Dohren H."/>
            <person name="Doonan J."/>
            <person name="Driessen A.J."/>
            <person name="Durek P."/>
            <person name="Espeso E."/>
            <person name="Fekete E."/>
            <person name="Flipphi M."/>
            <person name="Estrada C.G."/>
            <person name="Geysens S."/>
            <person name="Goldman G."/>
            <person name="de Groot P.W."/>
            <person name="Hansen K."/>
            <person name="Harris S.D."/>
            <person name="Heinekamp T."/>
            <person name="Helmstaedt K."/>
            <person name="Henrissat B."/>
            <person name="Hofmann G."/>
            <person name="Homan T."/>
            <person name="Horio T."/>
            <person name="Horiuchi H."/>
            <person name="James S."/>
            <person name="Jones M."/>
            <person name="Karaffa L."/>
            <person name="Karanyi Z."/>
            <person name="Kato M."/>
            <person name="Keller N."/>
            <person name="Kelly D.E."/>
            <person name="Kiel J.A."/>
            <person name="Kim J.M."/>
            <person name="van der Klei I.J."/>
            <person name="Klis F.M."/>
            <person name="Kovalchuk A."/>
            <person name="Krasevec N."/>
            <person name="Kubicek C.P."/>
            <person name="Liu B."/>
            <person name="Maccabe A."/>
            <person name="Meyer V."/>
            <person name="Mirabito P."/>
            <person name="Miskei M."/>
            <person name="Mos M."/>
            <person name="Mullins J."/>
            <person name="Nelson D.R."/>
            <person name="Nielsen J."/>
            <person name="Oakley B.R."/>
            <person name="Osmani S.A."/>
            <person name="Pakula T."/>
            <person name="Paszewski A."/>
            <person name="Paulsen I."/>
            <person name="Pilsyk S."/>
            <person name="Pocsi I."/>
            <person name="Punt P.J."/>
            <person name="Ram A.F."/>
            <person name="Ren Q."/>
            <person name="Robellet X."/>
            <person name="Robson G."/>
            <person name="Seiboth B."/>
            <person name="van Solingen P."/>
            <person name="Specht T."/>
            <person name="Sun J."/>
            <person name="Taheri-Talesh N."/>
            <person name="Takeshita N."/>
            <person name="Ussery D."/>
            <person name="vanKuyk P.A."/>
            <person name="Visser H."/>
            <person name="van de Vondervoort P.J."/>
            <person name="de Vries R.P."/>
            <person name="Walton J."/>
            <person name="Xiang X."/>
            <person name="Xiong Y."/>
            <person name="Zeng A.P."/>
            <person name="Brandt B.W."/>
            <person name="Cornell M.J."/>
            <person name="van den Hondel C.A."/>
            <person name="Visser J."/>
            <person name="Oliver S.G."/>
            <person name="Turner G."/>
        </authorList>
    </citation>
    <scope>GENOME REANNOTATION</scope>
    <source>
        <strain evidence="2">FGSC A4 / ATCC 38163 / CBS 112.46 / NRRL 194 / M139</strain>
    </source>
</reference>
<dbReference type="InterPro" id="IPR032801">
    <property type="entry name" value="PXL2A/B/C"/>
</dbReference>
<dbReference type="Proteomes" id="UP000000560">
    <property type="component" value="Chromosome II"/>
</dbReference>
<proteinExistence type="predicted"/>
<evidence type="ECO:0000313" key="1">
    <source>
        <dbReference type="EMBL" id="CBF73658.1"/>
    </source>
</evidence>